<keyword evidence="8 12" id="KW-0694">RNA-binding</keyword>
<dbReference type="InterPro" id="IPR006195">
    <property type="entry name" value="aa-tRNA-synth_II"/>
</dbReference>
<dbReference type="InterPro" id="IPR004154">
    <property type="entry name" value="Anticodon-bd"/>
</dbReference>
<feature type="domain" description="Aminoacyl-transfer RNA synthetases class-II family profile" evidence="13">
    <location>
        <begin position="241"/>
        <end position="486"/>
    </location>
</feature>
<evidence type="ECO:0000256" key="8">
    <source>
        <dbReference type="ARBA" id="ARBA00022884"/>
    </source>
</evidence>
<protein>
    <recommendedName>
        <fullName evidence="12">Threonine--tRNA ligase</fullName>
        <ecNumber evidence="12">6.1.1.3</ecNumber>
    </recommendedName>
    <alternativeName>
        <fullName evidence="12">Threonyl-tRNA synthetase</fullName>
        <shortName evidence="12">ThrRS</shortName>
    </alternativeName>
</protein>
<dbReference type="Gene3D" id="3.30.930.10">
    <property type="entry name" value="Bira Bifunctional Protein, Domain 2"/>
    <property type="match status" value="1"/>
</dbReference>
<dbReference type="PROSITE" id="PS50862">
    <property type="entry name" value="AA_TRNA_LIGASE_II"/>
    <property type="match status" value="1"/>
</dbReference>
<evidence type="ECO:0000259" key="13">
    <source>
        <dbReference type="PROSITE" id="PS50862"/>
    </source>
</evidence>
<evidence type="ECO:0000313" key="14">
    <source>
        <dbReference type="EMBL" id="HGM47079.1"/>
    </source>
</evidence>
<comment type="catalytic activity">
    <reaction evidence="11 12">
        <text>tRNA(Thr) + L-threonine + ATP = L-threonyl-tRNA(Thr) + AMP + diphosphate + H(+)</text>
        <dbReference type="Rhea" id="RHEA:24624"/>
        <dbReference type="Rhea" id="RHEA-COMP:9670"/>
        <dbReference type="Rhea" id="RHEA-COMP:9704"/>
        <dbReference type="ChEBI" id="CHEBI:15378"/>
        <dbReference type="ChEBI" id="CHEBI:30616"/>
        <dbReference type="ChEBI" id="CHEBI:33019"/>
        <dbReference type="ChEBI" id="CHEBI:57926"/>
        <dbReference type="ChEBI" id="CHEBI:78442"/>
        <dbReference type="ChEBI" id="CHEBI:78534"/>
        <dbReference type="ChEBI" id="CHEBI:456215"/>
        <dbReference type="EC" id="6.1.1.3"/>
    </reaction>
</comment>
<evidence type="ECO:0000256" key="7">
    <source>
        <dbReference type="ARBA" id="ARBA00022840"/>
    </source>
</evidence>
<dbReference type="InterPro" id="IPR002320">
    <property type="entry name" value="Thr-tRNA-ligase_IIa"/>
</dbReference>
<gene>
    <name evidence="12" type="primary">thrS</name>
    <name evidence="14" type="ORF">ENU21_04955</name>
</gene>
<dbReference type="GO" id="GO:0006435">
    <property type="term" value="P:threonyl-tRNA aminoacylation"/>
    <property type="evidence" value="ECO:0007669"/>
    <property type="project" value="UniProtKB-UniRule"/>
</dbReference>
<dbReference type="GO" id="GO:0000049">
    <property type="term" value="F:tRNA binding"/>
    <property type="evidence" value="ECO:0007669"/>
    <property type="project" value="UniProtKB-KW"/>
</dbReference>
<keyword evidence="12" id="KW-0479">Metal-binding</keyword>
<organism evidence="14">
    <name type="scientific">Thermofilum pendens</name>
    <dbReference type="NCBI Taxonomy" id="2269"/>
    <lineage>
        <taxon>Archaea</taxon>
        <taxon>Thermoproteota</taxon>
        <taxon>Thermoprotei</taxon>
        <taxon>Thermofilales</taxon>
        <taxon>Thermofilaceae</taxon>
        <taxon>Thermofilum</taxon>
    </lineage>
</organism>
<name>A0A7C4H150_THEPE</name>
<dbReference type="InterPro" id="IPR036621">
    <property type="entry name" value="Anticodon-bd_dom_sf"/>
</dbReference>
<dbReference type="PRINTS" id="PR01047">
    <property type="entry name" value="TRNASYNTHTHR"/>
</dbReference>
<dbReference type="InterPro" id="IPR023509">
    <property type="entry name" value="DTD-like_sf"/>
</dbReference>
<dbReference type="NCBIfam" id="NF003068">
    <property type="entry name" value="PRK03991.1"/>
    <property type="match status" value="1"/>
</dbReference>
<comment type="cofactor">
    <cofactor evidence="12">
        <name>Zn(2+)</name>
        <dbReference type="ChEBI" id="CHEBI:29105"/>
    </cofactor>
    <text evidence="12">Binds 1 zinc ion per subunit.</text>
</comment>
<dbReference type="PANTHER" id="PTHR11451:SF44">
    <property type="entry name" value="THREONINE--TRNA LIGASE, CHLOROPLASTIC_MITOCHONDRIAL 2"/>
    <property type="match status" value="1"/>
</dbReference>
<keyword evidence="2 12" id="KW-0963">Cytoplasm</keyword>
<feature type="binding site" evidence="12">
    <location>
        <position position="337"/>
    </location>
    <ligand>
        <name>Zn(2+)</name>
        <dbReference type="ChEBI" id="CHEBI:29105"/>
        <note>catalytic</note>
    </ligand>
</feature>
<evidence type="ECO:0000256" key="10">
    <source>
        <dbReference type="ARBA" id="ARBA00023146"/>
    </source>
</evidence>
<dbReference type="InterPro" id="IPR002314">
    <property type="entry name" value="aa-tRNA-synt_IIb"/>
</dbReference>
<dbReference type="InterPro" id="IPR047246">
    <property type="entry name" value="ThrRS_anticodon"/>
</dbReference>
<dbReference type="EMBL" id="DTBQ01000140">
    <property type="protein sequence ID" value="HGM47079.1"/>
    <property type="molecule type" value="Genomic_DNA"/>
</dbReference>
<dbReference type="Pfam" id="PF03129">
    <property type="entry name" value="HGTP_anticodon"/>
    <property type="match status" value="1"/>
</dbReference>
<dbReference type="Gene3D" id="3.50.80.10">
    <property type="entry name" value="D-tyrosyl-tRNA(Tyr) deacylase"/>
    <property type="match status" value="1"/>
</dbReference>
<keyword evidence="3 12" id="KW-0820">tRNA-binding</keyword>
<feature type="binding site" evidence="12">
    <location>
        <position position="286"/>
    </location>
    <ligand>
        <name>Zn(2+)</name>
        <dbReference type="ChEBI" id="CHEBI:29105"/>
        <note>catalytic</note>
    </ligand>
</feature>
<keyword evidence="5 12" id="KW-0547">Nucleotide-binding</keyword>
<evidence type="ECO:0000256" key="6">
    <source>
        <dbReference type="ARBA" id="ARBA00022833"/>
    </source>
</evidence>
<dbReference type="InterPro" id="IPR015011">
    <property type="entry name" value="Threonyl-tRNA_syn_edit_dom_arc"/>
</dbReference>
<dbReference type="GO" id="GO:0005524">
    <property type="term" value="F:ATP binding"/>
    <property type="evidence" value="ECO:0007669"/>
    <property type="project" value="UniProtKB-UniRule"/>
</dbReference>
<dbReference type="InterPro" id="IPR045864">
    <property type="entry name" value="aa-tRNA-synth_II/BPL/LPL"/>
</dbReference>
<keyword evidence="6 12" id="KW-0862">Zinc</keyword>
<dbReference type="SUPFAM" id="SSF52954">
    <property type="entry name" value="Class II aaRS ABD-related"/>
    <property type="match status" value="1"/>
</dbReference>
<keyword evidence="4 12" id="KW-0436">Ligase</keyword>
<dbReference type="CDD" id="cd00860">
    <property type="entry name" value="ThrRS_anticodon"/>
    <property type="match status" value="1"/>
</dbReference>
<feature type="binding site" evidence="12">
    <location>
        <position position="458"/>
    </location>
    <ligand>
        <name>Zn(2+)</name>
        <dbReference type="ChEBI" id="CHEBI:29105"/>
        <note>catalytic</note>
    </ligand>
</feature>
<comment type="similarity">
    <text evidence="1 12">Belongs to the class-II aminoacyl-tRNA synthetase family.</text>
</comment>
<sequence length="607" mass="69749">MKLLLIHAQSFEYEARQRALQEADPLDGNRHGAAENVLVVFVSVEQGDLSDSSTVEKAAGEILDVFKRVGAGSVVIYPYAHLSDKLAPPSEAKQILQRLEELVSKSGVKVSRAPFGWYKRFKLECYGHPLAELSRTIVPGEKPKPGYPDYAVLLPDGRLVPIEELDAEGLPQEFLRLLEAEVFKAKREGGEPLYLEFCKKFGFEWEPMSDLGHMRYGPEATIMVEAVAEYAWRCAQSLGIPVYRVRGTNTFNLDYKPVRTHAELFGDRLYQMEVDGKDLILRYAACHQQFAMVKDWSISYRNLPFGVLELADSYRLEQPGELLLCFRLRKFLMPDLHIFCRDLEEAKRVSLRVHEKIYEEIRKLGRDYVSIYNLTRSFLEREREFLGELVRREGKPVLLHFVPEGKYYWVLNIEYNIIDELGRPREIGTFQIDVGNAERFGILYTDEDNQEKHPVIIHTAILGSVERYIFAVFDTAAREVRAGRQPRLPLWLAPVQVRLIPYSGEFLSHAERVADELEKVGVRVDIDDREESVAKRVREAETRWIPYIVVIGKKEVESGKLSIRVRGAGQQEMTLEELKAALAKELEGYPRVSCSLPRRVSLRPKYR</sequence>
<evidence type="ECO:0000256" key="3">
    <source>
        <dbReference type="ARBA" id="ARBA00022555"/>
    </source>
</evidence>
<dbReference type="EC" id="6.1.1.3" evidence="12"/>
<dbReference type="GO" id="GO:0004829">
    <property type="term" value="F:threonine-tRNA ligase activity"/>
    <property type="evidence" value="ECO:0007669"/>
    <property type="project" value="UniProtKB-UniRule"/>
</dbReference>
<comment type="subcellular location">
    <subcellularLocation>
        <location evidence="12">Cytoplasm</location>
    </subcellularLocation>
</comment>
<accession>A0A7C4H150</accession>
<proteinExistence type="inferred from homology"/>
<dbReference type="Pfam" id="PF00587">
    <property type="entry name" value="tRNA-synt_2b"/>
    <property type="match status" value="1"/>
</dbReference>
<evidence type="ECO:0000256" key="5">
    <source>
        <dbReference type="ARBA" id="ARBA00022741"/>
    </source>
</evidence>
<keyword evidence="10 12" id="KW-0030">Aminoacyl-tRNA synthetase</keyword>
<comment type="caution">
    <text evidence="12">Lacks conserved residue(s) required for the propagation of feature annotation.</text>
</comment>
<dbReference type="GO" id="GO:0008270">
    <property type="term" value="F:zinc ion binding"/>
    <property type="evidence" value="ECO:0007669"/>
    <property type="project" value="InterPro"/>
</dbReference>
<evidence type="ECO:0000256" key="1">
    <source>
        <dbReference type="ARBA" id="ARBA00008226"/>
    </source>
</evidence>
<dbReference type="FunFam" id="3.40.50.800:FF:000001">
    <property type="entry name" value="Threonine--tRNA ligase"/>
    <property type="match status" value="1"/>
</dbReference>
<dbReference type="GO" id="GO:0005737">
    <property type="term" value="C:cytoplasm"/>
    <property type="evidence" value="ECO:0007669"/>
    <property type="project" value="UniProtKB-SubCell"/>
</dbReference>
<keyword evidence="7 12" id="KW-0067">ATP-binding</keyword>
<evidence type="ECO:0000256" key="12">
    <source>
        <dbReference type="HAMAP-Rule" id="MF_00184"/>
    </source>
</evidence>
<reference evidence="14" key="1">
    <citation type="journal article" date="2020" name="mSystems">
        <title>Genome- and Community-Level Interaction Insights into Carbon Utilization and Element Cycling Functions of Hydrothermarchaeota in Hydrothermal Sediment.</title>
        <authorList>
            <person name="Zhou Z."/>
            <person name="Liu Y."/>
            <person name="Xu W."/>
            <person name="Pan J."/>
            <person name="Luo Z.H."/>
            <person name="Li M."/>
        </authorList>
    </citation>
    <scope>NUCLEOTIDE SEQUENCE</scope>
    <source>
        <strain evidence="14">SpSt-649</strain>
    </source>
</reference>
<evidence type="ECO:0000256" key="2">
    <source>
        <dbReference type="ARBA" id="ARBA00022490"/>
    </source>
</evidence>
<evidence type="ECO:0000256" key="11">
    <source>
        <dbReference type="ARBA" id="ARBA00049515"/>
    </source>
</evidence>
<dbReference type="HAMAP" id="MF_00184">
    <property type="entry name" value="Thr_tRNA_synth"/>
    <property type="match status" value="1"/>
</dbReference>
<dbReference type="AlphaFoldDB" id="A0A7C4H150"/>
<dbReference type="Pfam" id="PF08915">
    <property type="entry name" value="tRNA-Thr_ED"/>
    <property type="match status" value="1"/>
</dbReference>
<dbReference type="SUPFAM" id="SSF55681">
    <property type="entry name" value="Class II aaRS and biotin synthetases"/>
    <property type="match status" value="1"/>
</dbReference>
<dbReference type="Gene3D" id="3.40.50.800">
    <property type="entry name" value="Anticodon-binding domain"/>
    <property type="match status" value="1"/>
</dbReference>
<keyword evidence="9 12" id="KW-0648">Protein biosynthesis</keyword>
<evidence type="ECO:0000256" key="4">
    <source>
        <dbReference type="ARBA" id="ARBA00022598"/>
    </source>
</evidence>
<comment type="caution">
    <text evidence="14">The sequence shown here is derived from an EMBL/GenBank/DDBJ whole genome shotgun (WGS) entry which is preliminary data.</text>
</comment>
<comment type="subunit">
    <text evidence="12">Homodimer.</text>
</comment>
<evidence type="ECO:0000256" key="9">
    <source>
        <dbReference type="ARBA" id="ARBA00022917"/>
    </source>
</evidence>
<dbReference type="PANTHER" id="PTHR11451">
    <property type="entry name" value="THREONINE-TRNA LIGASE"/>
    <property type="match status" value="1"/>
</dbReference>